<gene>
    <name evidence="1" type="ORF">SAMN05216355_11042</name>
</gene>
<dbReference type="EMBL" id="FNIM01000010">
    <property type="protein sequence ID" value="SDN68435.1"/>
    <property type="molecule type" value="Genomic_DNA"/>
</dbReference>
<dbReference type="STRING" id="332524.SAMN04487766_10964"/>
<accession>A0A1H0DE37</accession>
<evidence type="ECO:0000313" key="2">
    <source>
        <dbReference type="Proteomes" id="UP000198541"/>
    </source>
</evidence>
<evidence type="ECO:0000313" key="1">
    <source>
        <dbReference type="EMBL" id="SDN68435.1"/>
    </source>
</evidence>
<reference evidence="2" key="1">
    <citation type="submission" date="2016-10" db="EMBL/GenBank/DDBJ databases">
        <authorList>
            <person name="Varghese N."/>
            <person name="Submissions S."/>
        </authorList>
    </citation>
    <scope>NUCLEOTIDE SEQUENCE [LARGE SCALE GENOMIC DNA]</scope>
    <source>
        <strain evidence="2">DSM 27982</strain>
    </source>
</reference>
<keyword evidence="2" id="KW-1185">Reference proteome</keyword>
<dbReference type="SUPFAM" id="SSF53474">
    <property type="entry name" value="alpha/beta-Hydrolases"/>
    <property type="match status" value="1"/>
</dbReference>
<dbReference type="Gene3D" id="3.40.50.1820">
    <property type="entry name" value="alpha/beta hydrolase"/>
    <property type="match status" value="1"/>
</dbReference>
<dbReference type="InterPro" id="IPR029058">
    <property type="entry name" value="AB_hydrolase_fold"/>
</dbReference>
<dbReference type="Proteomes" id="UP000198541">
    <property type="component" value="Unassembled WGS sequence"/>
</dbReference>
<dbReference type="RefSeq" id="WP_143013732.1">
    <property type="nucleotide sequence ID" value="NZ_FNIM01000010.1"/>
</dbReference>
<evidence type="ECO:0008006" key="3">
    <source>
        <dbReference type="Google" id="ProtNLM"/>
    </source>
</evidence>
<name>A0A1H0DE37_9ACTO</name>
<proteinExistence type="predicted"/>
<dbReference type="AlphaFoldDB" id="A0A1H0DE37"/>
<protein>
    <recommendedName>
        <fullName evidence="3">Alpha/beta hydrolase</fullName>
    </recommendedName>
</protein>
<organism evidence="1 2">
    <name type="scientific">Actinomyces ruminicola</name>
    <dbReference type="NCBI Taxonomy" id="332524"/>
    <lineage>
        <taxon>Bacteria</taxon>
        <taxon>Bacillati</taxon>
        <taxon>Actinomycetota</taxon>
        <taxon>Actinomycetes</taxon>
        <taxon>Actinomycetales</taxon>
        <taxon>Actinomycetaceae</taxon>
        <taxon>Actinomyces</taxon>
    </lineage>
</organism>
<sequence>MAGEQVHRDPGLGDATIWGEQAPRAFLCVHGAGGSRRDAEGFAARAAQAGWQTVACDLPEGLLPWECVPYLHDLAAQMRQRWPVLGLRATSIGAWLSLVALRDAHLELALLQSPVLDMVGLIEQMLRQAGLSREALAEQGEIRTDSGVLSWRYLIYAEVHAVANWSVPTSIIMGDQDELLPREPVGAFCRRFGADLTVVEGGAHWLHEPGELDAVVRWEEAALTTDEEMPAMGS</sequence>